<feature type="transmembrane region" description="Helical" evidence="1">
    <location>
        <begin position="92"/>
        <end position="110"/>
    </location>
</feature>
<dbReference type="EMBL" id="MFFT01000063">
    <property type="protein sequence ID" value="OGF22144.1"/>
    <property type="molecule type" value="Genomic_DNA"/>
</dbReference>
<dbReference type="SUPFAM" id="SSF103481">
    <property type="entry name" value="Multidrug resistance efflux transporter EmrE"/>
    <property type="match status" value="1"/>
</dbReference>
<keyword evidence="1" id="KW-1133">Transmembrane helix</keyword>
<keyword evidence="1" id="KW-0812">Transmembrane</keyword>
<dbReference type="Gene3D" id="1.10.3730.20">
    <property type="match status" value="1"/>
</dbReference>
<reference evidence="2 3" key="1">
    <citation type="journal article" date="2016" name="Nat. Commun.">
        <title>Thousands of microbial genomes shed light on interconnected biogeochemical processes in an aquifer system.</title>
        <authorList>
            <person name="Anantharaman K."/>
            <person name="Brown C.T."/>
            <person name="Hug L.A."/>
            <person name="Sharon I."/>
            <person name="Castelle C.J."/>
            <person name="Probst A.J."/>
            <person name="Thomas B.C."/>
            <person name="Singh A."/>
            <person name="Wilkins M.J."/>
            <person name="Karaoz U."/>
            <person name="Brodie E.L."/>
            <person name="Williams K.H."/>
            <person name="Hubbard S.S."/>
            <person name="Banfield J.F."/>
        </authorList>
    </citation>
    <scope>NUCLEOTIDE SEQUENCE [LARGE SCALE GENOMIC DNA]</scope>
</reference>
<sequence length="111" mass="12158">MKSLLSIHYLIWLILSGLFFAAGEFFSKKFALNPRAIMVVYILLMYILGTLAWLPAILQKNQLSIVGAIWSVLSLLATVLIGLLIFGERLTVIGIIGIITAVIAVTLLSLN</sequence>
<protein>
    <recommendedName>
        <fullName evidence="4">EamA domain-containing protein</fullName>
    </recommendedName>
</protein>
<organism evidence="2 3">
    <name type="scientific">Candidatus Falkowbacteria bacterium RIFCSPHIGHO2_02_FULL_42_9</name>
    <dbReference type="NCBI Taxonomy" id="1797986"/>
    <lineage>
        <taxon>Bacteria</taxon>
        <taxon>Candidatus Falkowiibacteriota</taxon>
    </lineage>
</organism>
<evidence type="ECO:0000313" key="2">
    <source>
        <dbReference type="EMBL" id="OGF22144.1"/>
    </source>
</evidence>
<keyword evidence="1" id="KW-0472">Membrane</keyword>
<accession>A0A1F5S626</accession>
<gene>
    <name evidence="2" type="ORF">A3D45_00490</name>
</gene>
<feature type="transmembrane region" description="Helical" evidence="1">
    <location>
        <begin position="65"/>
        <end position="86"/>
    </location>
</feature>
<evidence type="ECO:0000313" key="3">
    <source>
        <dbReference type="Proteomes" id="UP000176877"/>
    </source>
</evidence>
<dbReference type="Proteomes" id="UP000176877">
    <property type="component" value="Unassembled WGS sequence"/>
</dbReference>
<dbReference type="InterPro" id="IPR037185">
    <property type="entry name" value="EmrE-like"/>
</dbReference>
<dbReference type="AlphaFoldDB" id="A0A1F5S626"/>
<feature type="transmembrane region" description="Helical" evidence="1">
    <location>
        <begin position="37"/>
        <end position="58"/>
    </location>
</feature>
<evidence type="ECO:0008006" key="4">
    <source>
        <dbReference type="Google" id="ProtNLM"/>
    </source>
</evidence>
<evidence type="ECO:0000256" key="1">
    <source>
        <dbReference type="SAM" id="Phobius"/>
    </source>
</evidence>
<proteinExistence type="predicted"/>
<comment type="caution">
    <text evidence="2">The sequence shown here is derived from an EMBL/GenBank/DDBJ whole genome shotgun (WGS) entry which is preliminary data.</text>
</comment>
<name>A0A1F5S626_9BACT</name>